<comment type="subcellular location">
    <subcellularLocation>
        <location evidence="6">Cytoplasm</location>
    </subcellularLocation>
</comment>
<comment type="caution">
    <text evidence="8">The sequence shown here is derived from an EMBL/GenBank/DDBJ whole genome shotgun (WGS) entry which is preliminary data.</text>
</comment>
<evidence type="ECO:0000256" key="3">
    <source>
        <dbReference type="ARBA" id="ARBA00022741"/>
    </source>
</evidence>
<dbReference type="NCBIfam" id="TIGR02432">
    <property type="entry name" value="lysidine_TilS_N"/>
    <property type="match status" value="1"/>
</dbReference>
<dbReference type="Proteomes" id="UP000664761">
    <property type="component" value="Unassembled WGS sequence"/>
</dbReference>
<evidence type="ECO:0000256" key="1">
    <source>
        <dbReference type="ARBA" id="ARBA00022598"/>
    </source>
</evidence>
<accession>A0ABS3F4G3</accession>
<dbReference type="SUPFAM" id="SSF52402">
    <property type="entry name" value="Adenine nucleotide alpha hydrolases-like"/>
    <property type="match status" value="1"/>
</dbReference>
<dbReference type="InterPro" id="IPR011063">
    <property type="entry name" value="TilS/TtcA_N"/>
</dbReference>
<dbReference type="InterPro" id="IPR014729">
    <property type="entry name" value="Rossmann-like_a/b/a_fold"/>
</dbReference>
<evidence type="ECO:0000313" key="8">
    <source>
        <dbReference type="EMBL" id="MBO0333427.1"/>
    </source>
</evidence>
<dbReference type="InterPro" id="IPR012795">
    <property type="entry name" value="tRNA_Ile_lys_synt_N"/>
</dbReference>
<keyword evidence="3 6" id="KW-0547">Nucleotide-binding</keyword>
<protein>
    <recommendedName>
        <fullName evidence="6">tRNA(Ile)-lysidine synthase</fullName>
        <ecNumber evidence="6">6.3.4.19</ecNumber>
    </recommendedName>
    <alternativeName>
        <fullName evidence="6">tRNA(Ile)-2-lysyl-cytidine synthase</fullName>
    </alternativeName>
    <alternativeName>
        <fullName evidence="6">tRNA(Ile)-lysidine synthetase</fullName>
    </alternativeName>
</protein>
<comment type="catalytic activity">
    <reaction evidence="5 6">
        <text>cytidine(34) in tRNA(Ile2) + L-lysine + ATP = lysidine(34) in tRNA(Ile2) + AMP + diphosphate + H(+)</text>
        <dbReference type="Rhea" id="RHEA:43744"/>
        <dbReference type="Rhea" id="RHEA-COMP:10625"/>
        <dbReference type="Rhea" id="RHEA-COMP:10670"/>
        <dbReference type="ChEBI" id="CHEBI:15378"/>
        <dbReference type="ChEBI" id="CHEBI:30616"/>
        <dbReference type="ChEBI" id="CHEBI:32551"/>
        <dbReference type="ChEBI" id="CHEBI:33019"/>
        <dbReference type="ChEBI" id="CHEBI:82748"/>
        <dbReference type="ChEBI" id="CHEBI:83665"/>
        <dbReference type="ChEBI" id="CHEBI:456215"/>
        <dbReference type="EC" id="6.3.4.19"/>
    </reaction>
</comment>
<evidence type="ECO:0000256" key="4">
    <source>
        <dbReference type="ARBA" id="ARBA00022840"/>
    </source>
</evidence>
<proteinExistence type="inferred from homology"/>
<organism evidence="8 9">
    <name type="scientific">Sneathiella sedimenti</name>
    <dbReference type="NCBI Taxonomy" id="2816034"/>
    <lineage>
        <taxon>Bacteria</taxon>
        <taxon>Pseudomonadati</taxon>
        <taxon>Pseudomonadota</taxon>
        <taxon>Alphaproteobacteria</taxon>
        <taxon>Sneathiellales</taxon>
        <taxon>Sneathiellaceae</taxon>
        <taxon>Sneathiella</taxon>
    </lineage>
</organism>
<gene>
    <name evidence="6 8" type="primary">tilS</name>
    <name evidence="8" type="ORF">J0X12_07375</name>
</gene>
<dbReference type="InterPro" id="IPR012094">
    <property type="entry name" value="tRNA_Ile_lys_synt"/>
</dbReference>
<sequence length="446" mass="48936">MPDPLTVSRLPDYFSETMQALLPEGPPGRLALAVSGGSDSMALALLTKDWAERNGIALTALSVNHGLRASAADEAKQVKQWLEGRGLPTHILDWAGPHPKTGIQEAARNARYHLMEEACEEAGIGDLLLGHQLEDQLETLLMRLSKGSGLDGLAAMQGVGDLGRLRLLRPLLSVRRQLLRDYLQAKDQVWIDDPSNENPLYTRTRVGAVLTEMQQLPGSSMEAIALSLARLQRASNGLDDLAQQKIQSLCEVSLFGFIRMREDALDDCPDELALRILSAALRGAGGGQRIKMTALEQILQRLFRERTGKSATLSGAQIQKSGKSWLFCREPGRAGLPMLALAPVQREWIWDNRFVVIDTMPETTLPGGLSVGALGVEGGRQLRKYADSEIISALPAKVRHCLPAIWSDGKIVAAPLLLTGESADFSLNRRFAMEFRAFYWMKESNL</sequence>
<keyword evidence="1 6" id="KW-0436">Ligase</keyword>
<evidence type="ECO:0000256" key="2">
    <source>
        <dbReference type="ARBA" id="ARBA00022694"/>
    </source>
</evidence>
<dbReference type="HAMAP" id="MF_01161">
    <property type="entry name" value="tRNA_Ile_lys_synt"/>
    <property type="match status" value="1"/>
</dbReference>
<name>A0ABS3F4G3_9PROT</name>
<evidence type="ECO:0000256" key="6">
    <source>
        <dbReference type="HAMAP-Rule" id="MF_01161"/>
    </source>
</evidence>
<dbReference type="EMBL" id="JAFLNC010000002">
    <property type="protein sequence ID" value="MBO0333427.1"/>
    <property type="molecule type" value="Genomic_DNA"/>
</dbReference>
<keyword evidence="2 6" id="KW-0819">tRNA processing</keyword>
<comment type="function">
    <text evidence="6">Ligates lysine onto the cytidine present at position 34 of the AUA codon-specific tRNA(Ile) that contains the anticodon CAU, in an ATP-dependent manner. Cytidine is converted to lysidine, thus changing the amino acid specificity of the tRNA from methionine to isoleucine.</text>
</comment>
<dbReference type="Pfam" id="PF01171">
    <property type="entry name" value="ATP_bind_3"/>
    <property type="match status" value="1"/>
</dbReference>
<dbReference type="GO" id="GO:0032267">
    <property type="term" value="F:tRNA(Ile)-lysidine synthase activity"/>
    <property type="evidence" value="ECO:0007669"/>
    <property type="project" value="UniProtKB-EC"/>
</dbReference>
<feature type="domain" description="tRNA(Ile)-lysidine/2-thiocytidine synthase N-terminal" evidence="7">
    <location>
        <begin position="30"/>
        <end position="206"/>
    </location>
</feature>
<evidence type="ECO:0000259" key="7">
    <source>
        <dbReference type="Pfam" id="PF01171"/>
    </source>
</evidence>
<dbReference type="PANTHER" id="PTHR43033">
    <property type="entry name" value="TRNA(ILE)-LYSIDINE SYNTHASE-RELATED"/>
    <property type="match status" value="1"/>
</dbReference>
<feature type="binding site" evidence="6">
    <location>
        <begin position="35"/>
        <end position="40"/>
    </location>
    <ligand>
        <name>ATP</name>
        <dbReference type="ChEBI" id="CHEBI:30616"/>
    </ligand>
</feature>
<dbReference type="CDD" id="cd01992">
    <property type="entry name" value="TilS_N"/>
    <property type="match status" value="1"/>
</dbReference>
<comment type="similarity">
    <text evidence="6">Belongs to the tRNA(Ile)-lysidine synthase family.</text>
</comment>
<keyword evidence="6" id="KW-0963">Cytoplasm</keyword>
<evidence type="ECO:0000313" key="9">
    <source>
        <dbReference type="Proteomes" id="UP000664761"/>
    </source>
</evidence>
<evidence type="ECO:0000256" key="5">
    <source>
        <dbReference type="ARBA" id="ARBA00048539"/>
    </source>
</evidence>
<dbReference type="RefSeq" id="WP_207043739.1">
    <property type="nucleotide sequence ID" value="NZ_JAFLNC010000002.1"/>
</dbReference>
<dbReference type="PANTHER" id="PTHR43033:SF5">
    <property type="entry name" value="TRNA(ILE)-LYSIDINE SYNTHETASE"/>
    <property type="match status" value="1"/>
</dbReference>
<dbReference type="EC" id="6.3.4.19" evidence="6"/>
<keyword evidence="9" id="KW-1185">Reference proteome</keyword>
<keyword evidence="4 6" id="KW-0067">ATP-binding</keyword>
<dbReference type="Gene3D" id="3.40.50.620">
    <property type="entry name" value="HUPs"/>
    <property type="match status" value="1"/>
</dbReference>
<comment type="domain">
    <text evidence="6">The N-terminal region contains the highly conserved SGGXDS motif, predicted to be a P-loop motif involved in ATP binding.</text>
</comment>
<reference evidence="8 9" key="1">
    <citation type="submission" date="2021-03" db="EMBL/GenBank/DDBJ databases">
        <title>Sneathiella sp. CAU 1612 isolated from Kang Won-do.</title>
        <authorList>
            <person name="Kim W."/>
        </authorList>
    </citation>
    <scope>NUCLEOTIDE SEQUENCE [LARGE SCALE GENOMIC DNA]</scope>
    <source>
        <strain evidence="8 9">CAU 1612</strain>
    </source>
</reference>